<gene>
    <name evidence="1" type="ORF">SAMN05216223_119121</name>
</gene>
<dbReference type="AlphaFoldDB" id="A0A1H6DVS0"/>
<evidence type="ECO:0000313" key="2">
    <source>
        <dbReference type="Proteomes" id="UP000236754"/>
    </source>
</evidence>
<dbReference type="Proteomes" id="UP000236754">
    <property type="component" value="Unassembled WGS sequence"/>
</dbReference>
<proteinExistence type="predicted"/>
<sequence length="55" mass="5738">MLALSLCAFAFEELVQWRYGAVGMVSVGLVTIGHKVKSTACTALGLTALALLLAQ</sequence>
<dbReference type="EMBL" id="FNVU01000019">
    <property type="protein sequence ID" value="SEG88685.1"/>
    <property type="molecule type" value="Genomic_DNA"/>
</dbReference>
<organism evidence="1 2">
    <name type="scientific">Actinacidiphila yanglinensis</name>
    <dbReference type="NCBI Taxonomy" id="310779"/>
    <lineage>
        <taxon>Bacteria</taxon>
        <taxon>Bacillati</taxon>
        <taxon>Actinomycetota</taxon>
        <taxon>Actinomycetes</taxon>
        <taxon>Kitasatosporales</taxon>
        <taxon>Streptomycetaceae</taxon>
        <taxon>Actinacidiphila</taxon>
    </lineage>
</organism>
<reference evidence="1 2" key="1">
    <citation type="submission" date="2016-10" db="EMBL/GenBank/DDBJ databases">
        <authorList>
            <person name="de Groot N.N."/>
        </authorList>
    </citation>
    <scope>NUCLEOTIDE SEQUENCE [LARGE SCALE GENOMIC DNA]</scope>
    <source>
        <strain evidence="1 2">CGMCC 4.2023</strain>
    </source>
</reference>
<protein>
    <submittedName>
        <fullName evidence="1">Uncharacterized protein</fullName>
    </submittedName>
</protein>
<dbReference type="RefSeq" id="WP_200823472.1">
    <property type="nucleotide sequence ID" value="NZ_FNVU01000019.1"/>
</dbReference>
<evidence type="ECO:0000313" key="1">
    <source>
        <dbReference type="EMBL" id="SEG88685.1"/>
    </source>
</evidence>
<name>A0A1H6DVS0_9ACTN</name>
<keyword evidence="2" id="KW-1185">Reference proteome</keyword>
<accession>A0A1H6DVS0</accession>